<accession>A0A265N865</accession>
<evidence type="ECO:0000256" key="1">
    <source>
        <dbReference type="SAM" id="Phobius"/>
    </source>
</evidence>
<reference evidence="2 3" key="1">
    <citation type="submission" date="2017-08" db="EMBL/GenBank/DDBJ databases">
        <title>Virgibacillus indicus sp. nov. and Virgibacillus profoundi sp. nov, two moderately halophilic bacteria isolated from marine sediment by using the Microfluidic Streak Plate.</title>
        <authorList>
            <person name="Xu B."/>
            <person name="Hu B."/>
            <person name="Wang J."/>
            <person name="Zhu Y."/>
            <person name="Huang L."/>
            <person name="Du W."/>
            <person name="Huang Y."/>
        </authorList>
    </citation>
    <scope>NUCLEOTIDE SEQUENCE [LARGE SCALE GENOMIC DNA]</scope>
    <source>
        <strain evidence="2 3">IO3-P2-C2</strain>
    </source>
</reference>
<evidence type="ECO:0000313" key="2">
    <source>
        <dbReference type="EMBL" id="OZU87526.1"/>
    </source>
</evidence>
<keyword evidence="1" id="KW-1133">Transmembrane helix</keyword>
<evidence type="ECO:0000313" key="3">
    <source>
        <dbReference type="Proteomes" id="UP000216498"/>
    </source>
</evidence>
<feature type="transmembrane region" description="Helical" evidence="1">
    <location>
        <begin position="29"/>
        <end position="50"/>
    </location>
</feature>
<sequence length="97" mass="10735">MINFFIFSIITVILLLGISLFFSKKKSPLRYIIPLTVTLISILFITISFFVGDWTGMGMGLYGFAVFIGSALALILTAFVTSAGDLKNRIYNSKRGK</sequence>
<feature type="transmembrane region" description="Helical" evidence="1">
    <location>
        <begin position="62"/>
        <end position="86"/>
    </location>
</feature>
<dbReference type="EMBL" id="NPMS01000009">
    <property type="protein sequence ID" value="OZU87526.1"/>
    <property type="molecule type" value="Genomic_DNA"/>
</dbReference>
<protein>
    <recommendedName>
        <fullName evidence="4">YesK-like protein</fullName>
    </recommendedName>
</protein>
<keyword evidence="1" id="KW-0472">Membrane</keyword>
<dbReference type="AlphaFoldDB" id="A0A265N865"/>
<proteinExistence type="predicted"/>
<comment type="caution">
    <text evidence="2">The sequence shown here is derived from an EMBL/GenBank/DDBJ whole genome shotgun (WGS) entry which is preliminary data.</text>
</comment>
<gene>
    <name evidence="2" type="ORF">CIL03_15650</name>
</gene>
<dbReference type="InterPro" id="IPR025434">
    <property type="entry name" value="YesK-like"/>
</dbReference>
<dbReference type="Pfam" id="PF14150">
    <property type="entry name" value="YesK"/>
    <property type="match status" value="1"/>
</dbReference>
<name>A0A265N865_9BACI</name>
<evidence type="ECO:0008006" key="4">
    <source>
        <dbReference type="Google" id="ProtNLM"/>
    </source>
</evidence>
<feature type="transmembrane region" description="Helical" evidence="1">
    <location>
        <begin position="6"/>
        <end position="22"/>
    </location>
</feature>
<dbReference type="OrthoDB" id="2973139at2"/>
<dbReference type="Proteomes" id="UP000216498">
    <property type="component" value="Unassembled WGS sequence"/>
</dbReference>
<keyword evidence="3" id="KW-1185">Reference proteome</keyword>
<organism evidence="2 3">
    <name type="scientific">Virgibacillus indicus</name>
    <dbReference type="NCBI Taxonomy" id="2024554"/>
    <lineage>
        <taxon>Bacteria</taxon>
        <taxon>Bacillati</taxon>
        <taxon>Bacillota</taxon>
        <taxon>Bacilli</taxon>
        <taxon>Bacillales</taxon>
        <taxon>Bacillaceae</taxon>
        <taxon>Virgibacillus</taxon>
    </lineage>
</organism>
<dbReference type="RefSeq" id="WP_094886828.1">
    <property type="nucleotide sequence ID" value="NZ_NPMS01000009.1"/>
</dbReference>
<keyword evidence="1" id="KW-0812">Transmembrane</keyword>